<reference evidence="1 2" key="1">
    <citation type="submission" date="2016-02" db="EMBL/GenBank/DDBJ databases">
        <title>Band-tailed pigeon sequencing and assembly.</title>
        <authorList>
            <person name="Soares A.E."/>
            <person name="Novak B.J."/>
            <person name="Rice E.S."/>
            <person name="O'Connell B."/>
            <person name="Chang D."/>
            <person name="Weber S."/>
            <person name="Shapiro B."/>
        </authorList>
    </citation>
    <scope>NUCLEOTIDE SEQUENCE [LARGE SCALE GENOMIC DNA]</scope>
    <source>
        <strain evidence="1">BTP2013</strain>
        <tissue evidence="1">Blood</tissue>
    </source>
</reference>
<proteinExistence type="predicted"/>
<gene>
    <name evidence="1" type="ORF">AV530_002327</name>
</gene>
<keyword evidence="2" id="KW-1185">Reference proteome</keyword>
<protein>
    <submittedName>
        <fullName evidence="1">Uncharacterized protein</fullName>
    </submittedName>
</protein>
<comment type="caution">
    <text evidence="1">The sequence shown here is derived from an EMBL/GenBank/DDBJ whole genome shotgun (WGS) entry which is preliminary data.</text>
</comment>
<dbReference type="AlphaFoldDB" id="A0A1V4K7J7"/>
<dbReference type="Proteomes" id="UP000190648">
    <property type="component" value="Unassembled WGS sequence"/>
</dbReference>
<dbReference type="EMBL" id="LSYS01004331">
    <property type="protein sequence ID" value="OPJ79877.1"/>
    <property type="molecule type" value="Genomic_DNA"/>
</dbReference>
<evidence type="ECO:0000313" key="2">
    <source>
        <dbReference type="Proteomes" id="UP000190648"/>
    </source>
</evidence>
<sequence length="86" mass="9055">MLHSGVWAAEDMAKEEGMVVGDQLPNRRVSLGEFKGAAGRHRGNLPLTMAKEPAQLGGCSSDICRGHLTKCLETGVPPVQANGEGK</sequence>
<accession>A0A1V4K7J7</accession>
<evidence type="ECO:0000313" key="1">
    <source>
        <dbReference type="EMBL" id="OPJ79877.1"/>
    </source>
</evidence>
<organism evidence="1 2">
    <name type="scientific">Patagioenas fasciata monilis</name>
    <dbReference type="NCBI Taxonomy" id="372326"/>
    <lineage>
        <taxon>Eukaryota</taxon>
        <taxon>Metazoa</taxon>
        <taxon>Chordata</taxon>
        <taxon>Craniata</taxon>
        <taxon>Vertebrata</taxon>
        <taxon>Euteleostomi</taxon>
        <taxon>Archelosauria</taxon>
        <taxon>Archosauria</taxon>
        <taxon>Dinosauria</taxon>
        <taxon>Saurischia</taxon>
        <taxon>Theropoda</taxon>
        <taxon>Coelurosauria</taxon>
        <taxon>Aves</taxon>
        <taxon>Neognathae</taxon>
        <taxon>Neoaves</taxon>
        <taxon>Columbimorphae</taxon>
        <taxon>Columbiformes</taxon>
        <taxon>Columbidae</taxon>
        <taxon>Patagioenas</taxon>
    </lineage>
</organism>
<name>A0A1V4K7J7_PATFA</name>